<evidence type="ECO:0000313" key="3">
    <source>
        <dbReference type="Proteomes" id="UP000800035"/>
    </source>
</evidence>
<dbReference type="EMBL" id="ML976986">
    <property type="protein sequence ID" value="KAF1958951.1"/>
    <property type="molecule type" value="Genomic_DNA"/>
</dbReference>
<dbReference type="AlphaFoldDB" id="A0A6A5U1Z1"/>
<feature type="compositionally biased region" description="Low complexity" evidence="1">
    <location>
        <begin position="273"/>
        <end position="307"/>
    </location>
</feature>
<feature type="region of interest" description="Disordered" evidence="1">
    <location>
        <begin position="162"/>
        <end position="181"/>
    </location>
</feature>
<accession>A0A6A5U1Z1</accession>
<feature type="region of interest" description="Disordered" evidence="1">
    <location>
        <begin position="226"/>
        <end position="257"/>
    </location>
</feature>
<feature type="region of interest" description="Disordered" evidence="1">
    <location>
        <begin position="121"/>
        <end position="151"/>
    </location>
</feature>
<dbReference type="Proteomes" id="UP000800035">
    <property type="component" value="Unassembled WGS sequence"/>
</dbReference>
<feature type="compositionally biased region" description="Polar residues" evidence="1">
    <location>
        <begin position="230"/>
        <end position="239"/>
    </location>
</feature>
<feature type="compositionally biased region" description="Basic and acidic residues" evidence="1">
    <location>
        <begin position="166"/>
        <end position="179"/>
    </location>
</feature>
<name>A0A6A5U1Z1_9PLEO</name>
<feature type="region of interest" description="Disordered" evidence="1">
    <location>
        <begin position="273"/>
        <end position="311"/>
    </location>
</feature>
<reference evidence="2" key="1">
    <citation type="journal article" date="2020" name="Stud. Mycol.">
        <title>101 Dothideomycetes genomes: a test case for predicting lifestyles and emergence of pathogens.</title>
        <authorList>
            <person name="Haridas S."/>
            <person name="Albert R."/>
            <person name="Binder M."/>
            <person name="Bloem J."/>
            <person name="Labutti K."/>
            <person name="Salamov A."/>
            <person name="Andreopoulos B."/>
            <person name="Baker S."/>
            <person name="Barry K."/>
            <person name="Bills G."/>
            <person name="Bluhm B."/>
            <person name="Cannon C."/>
            <person name="Castanera R."/>
            <person name="Culley D."/>
            <person name="Daum C."/>
            <person name="Ezra D."/>
            <person name="Gonzalez J."/>
            <person name="Henrissat B."/>
            <person name="Kuo A."/>
            <person name="Liang C."/>
            <person name="Lipzen A."/>
            <person name="Lutzoni F."/>
            <person name="Magnuson J."/>
            <person name="Mondo S."/>
            <person name="Nolan M."/>
            <person name="Ohm R."/>
            <person name="Pangilinan J."/>
            <person name="Park H.-J."/>
            <person name="Ramirez L."/>
            <person name="Alfaro M."/>
            <person name="Sun H."/>
            <person name="Tritt A."/>
            <person name="Yoshinaga Y."/>
            <person name="Zwiers L.-H."/>
            <person name="Turgeon B."/>
            <person name="Goodwin S."/>
            <person name="Spatafora J."/>
            <person name="Crous P."/>
            <person name="Grigoriev I."/>
        </authorList>
    </citation>
    <scope>NUCLEOTIDE SEQUENCE</scope>
    <source>
        <strain evidence="2">CBS 675.92</strain>
    </source>
</reference>
<proteinExistence type="predicted"/>
<feature type="compositionally biased region" description="Low complexity" evidence="1">
    <location>
        <begin position="243"/>
        <end position="257"/>
    </location>
</feature>
<keyword evidence="3" id="KW-1185">Reference proteome</keyword>
<evidence type="ECO:0000313" key="2">
    <source>
        <dbReference type="EMBL" id="KAF1958951.1"/>
    </source>
</evidence>
<sequence length="354" mass="38815">MAKSPDKPLRKCPNKGKKNVTWCRWGGFKAPSLAVQAEILIKKDLTPEDLRALKGEGYKASDCGNRGQRFCPVSTRAWYHGNRFHKYPDKYSTEKSGKSWCHKVWLRHINVYPDHAIMQSSSYNSEDEDSDGEDDDDGEDYDDGEDDDDDTIPQALAQDIQTAEDAVDRGEAPWAKEHSINVAEPTVLDGIEFPPPEAEYYDHDEYQKFRLALYDRTIYDKFKEVRQRSADNPVSSPAQSIEAAPSPTTAAPSMATAAPSTITAVPSATTAVPSSRIAAPSTTASAPSTAATSSSTPVAARSSPSRRMPLGQVHGNAQRASLLPHRSSSKAKVIVSDFSIRADDKENVDPLLED</sequence>
<evidence type="ECO:0000256" key="1">
    <source>
        <dbReference type="SAM" id="MobiDB-lite"/>
    </source>
</evidence>
<organism evidence="2 3">
    <name type="scientific">Byssothecium circinans</name>
    <dbReference type="NCBI Taxonomy" id="147558"/>
    <lineage>
        <taxon>Eukaryota</taxon>
        <taxon>Fungi</taxon>
        <taxon>Dikarya</taxon>
        <taxon>Ascomycota</taxon>
        <taxon>Pezizomycotina</taxon>
        <taxon>Dothideomycetes</taxon>
        <taxon>Pleosporomycetidae</taxon>
        <taxon>Pleosporales</taxon>
        <taxon>Massarineae</taxon>
        <taxon>Massarinaceae</taxon>
        <taxon>Byssothecium</taxon>
    </lineage>
</organism>
<gene>
    <name evidence="2" type="ORF">CC80DRAFT_23602</name>
</gene>
<protein>
    <submittedName>
        <fullName evidence="2">Uncharacterized protein</fullName>
    </submittedName>
</protein>
<feature type="compositionally biased region" description="Acidic residues" evidence="1">
    <location>
        <begin position="125"/>
        <end position="151"/>
    </location>
</feature>